<dbReference type="AlphaFoldDB" id="A0A914PMU4"/>
<dbReference type="InterPro" id="IPR024445">
    <property type="entry name" value="Tnp_ISXO2-like"/>
</dbReference>
<evidence type="ECO:0000259" key="1">
    <source>
        <dbReference type="SMART" id="SM01126"/>
    </source>
</evidence>
<dbReference type="Pfam" id="PF12762">
    <property type="entry name" value="DDE_Tnp_IS1595"/>
    <property type="match status" value="1"/>
</dbReference>
<dbReference type="PANTHER" id="PTHR47163">
    <property type="entry name" value="DDE_TNP_IS1595 DOMAIN-CONTAINING PROTEIN"/>
    <property type="match status" value="1"/>
</dbReference>
<name>A0A914PMU4_9BILA</name>
<proteinExistence type="predicted"/>
<dbReference type="PANTHER" id="PTHR47163:SF2">
    <property type="entry name" value="SI:DKEY-17M8.2"/>
    <property type="match status" value="1"/>
</dbReference>
<evidence type="ECO:0000313" key="3">
    <source>
        <dbReference type="WBParaSite" id="PDA_v2.g19807.t1"/>
    </source>
</evidence>
<dbReference type="InterPro" id="IPR053164">
    <property type="entry name" value="IS1016-like_transposase"/>
</dbReference>
<keyword evidence="2" id="KW-1185">Reference proteome</keyword>
<dbReference type="Proteomes" id="UP000887578">
    <property type="component" value="Unplaced"/>
</dbReference>
<dbReference type="SMART" id="SM01126">
    <property type="entry name" value="DDE_Tnp_IS1595"/>
    <property type="match status" value="1"/>
</dbReference>
<evidence type="ECO:0000313" key="2">
    <source>
        <dbReference type="Proteomes" id="UP000887578"/>
    </source>
</evidence>
<dbReference type="WBParaSite" id="PDA_v2.g19807.t1">
    <property type="protein sequence ID" value="PDA_v2.g19807.t1"/>
    <property type="gene ID" value="PDA_v2.g19807"/>
</dbReference>
<organism evidence="2 3">
    <name type="scientific">Panagrolaimus davidi</name>
    <dbReference type="NCBI Taxonomy" id="227884"/>
    <lineage>
        <taxon>Eukaryota</taxon>
        <taxon>Metazoa</taxon>
        <taxon>Ecdysozoa</taxon>
        <taxon>Nematoda</taxon>
        <taxon>Chromadorea</taxon>
        <taxon>Rhabditida</taxon>
        <taxon>Tylenchina</taxon>
        <taxon>Panagrolaimomorpha</taxon>
        <taxon>Panagrolaimoidea</taxon>
        <taxon>Panagrolaimidae</taxon>
        <taxon>Panagrolaimus</taxon>
    </lineage>
</organism>
<feature type="domain" description="ISXO2-like transposase" evidence="1">
    <location>
        <begin position="164"/>
        <end position="281"/>
    </location>
</feature>
<sequence length="281" mass="32364">MQLKTSQRLIESNISSTKIDLKLIFDNKNNPQALIRVLVEKEMIPSVTNRICGLCGVQGEMTFVTDRNVIDGCRLQCKHKIERIVDGKITRKMCGHRISVRTGTFFSKSKLQLSQILQLIYYTVMQMPQNSIKEIGCHGTHTMVDWQNFVREVIKNYYYDKVEALGGPGEVVEIDESKFGRRKYHKGHLVEGIWIWGGIERSSGRVIMCPVQYRDKRTLHALIKRWIKPGTTILSDCWAAYNGLEELGYKHLKVNHSKNFKDPVTGACTNRIESSWRHAKH</sequence>
<protein>
    <submittedName>
        <fullName evidence="3">ISXO2-like transposase domain-containing protein</fullName>
    </submittedName>
</protein>
<reference evidence="3" key="1">
    <citation type="submission" date="2022-11" db="UniProtKB">
        <authorList>
            <consortium name="WormBaseParasite"/>
        </authorList>
    </citation>
    <scope>IDENTIFICATION</scope>
</reference>
<accession>A0A914PMU4</accession>